<keyword evidence="3" id="KW-0472">Membrane</keyword>
<dbReference type="RefSeq" id="WP_133503664.1">
    <property type="nucleotide sequence ID" value="NZ_SNXC01000011.1"/>
</dbReference>
<feature type="domain" description="NolW-like" evidence="6">
    <location>
        <begin position="138"/>
        <end position="184"/>
    </location>
</feature>
<evidence type="ECO:0000256" key="3">
    <source>
        <dbReference type="HAMAP-Rule" id="MF_02219"/>
    </source>
</evidence>
<evidence type="ECO:0000256" key="1">
    <source>
        <dbReference type="ARBA" id="ARBA00004442"/>
    </source>
</evidence>
<feature type="domain" description="Type II/III secretion system secretin-like" evidence="5">
    <location>
        <begin position="393"/>
        <end position="550"/>
    </location>
</feature>
<reference evidence="7 8" key="1">
    <citation type="submission" date="2019-03" db="EMBL/GenBank/DDBJ databases">
        <title>Genomic Encyclopedia of Type Strains, Phase III (KMG-III): the genomes of soil and plant-associated and newly described type strains.</title>
        <authorList>
            <person name="Whitman W."/>
        </authorList>
    </citation>
    <scope>NUCLEOTIDE SEQUENCE [LARGE SCALE GENOMIC DNA]</scope>
    <source>
        <strain evidence="7 8">CECT 7378</strain>
    </source>
</reference>
<dbReference type="Pfam" id="PF03958">
    <property type="entry name" value="Secretin_N"/>
    <property type="match status" value="2"/>
</dbReference>
<dbReference type="AlphaFoldDB" id="A0A4R6M9P9"/>
<comment type="caution">
    <text evidence="7">The sequence shown here is derived from an EMBL/GenBank/DDBJ whole genome shotgun (WGS) entry which is preliminary data.</text>
</comment>
<organism evidence="7 8">
    <name type="scientific">Marinomonas balearica</name>
    <dbReference type="NCBI Taxonomy" id="491947"/>
    <lineage>
        <taxon>Bacteria</taxon>
        <taxon>Pseudomonadati</taxon>
        <taxon>Pseudomonadota</taxon>
        <taxon>Gammaproteobacteria</taxon>
        <taxon>Oceanospirillales</taxon>
        <taxon>Oceanospirillaceae</taxon>
        <taxon>Marinomonas</taxon>
    </lineage>
</organism>
<dbReference type="Pfam" id="PF00263">
    <property type="entry name" value="Secretin"/>
    <property type="match status" value="1"/>
</dbReference>
<dbReference type="PANTHER" id="PTHR30332:SF5">
    <property type="entry name" value="SPI-1 TYPE 3 SECRETION SYSTEM SECRETIN"/>
    <property type="match status" value="1"/>
</dbReference>
<evidence type="ECO:0000259" key="6">
    <source>
        <dbReference type="Pfam" id="PF03958"/>
    </source>
</evidence>
<dbReference type="InterPro" id="IPR005644">
    <property type="entry name" value="NolW-like"/>
</dbReference>
<keyword evidence="3" id="KW-0998">Cell outer membrane</keyword>
<dbReference type="InterPro" id="IPR038591">
    <property type="entry name" value="NolW-like_sf"/>
</dbReference>
<dbReference type="HAMAP" id="MF_02219">
    <property type="entry name" value="Type_III_secretin"/>
    <property type="match status" value="1"/>
</dbReference>
<comment type="similarity">
    <text evidence="3">Belongs to the bacterial secretin family. T3SS SctC subfamily.</text>
</comment>
<evidence type="ECO:0000259" key="5">
    <source>
        <dbReference type="Pfam" id="PF00263"/>
    </source>
</evidence>
<comment type="subcellular location">
    <subcellularLocation>
        <location evidence="1 3 4">Cell outer membrane</location>
    </subcellularLocation>
</comment>
<name>A0A4R6M9P9_9GAMM</name>
<dbReference type="Proteomes" id="UP000294656">
    <property type="component" value="Unassembled WGS sequence"/>
</dbReference>
<proteinExistence type="inferred from homology"/>
<dbReference type="GO" id="GO:0009279">
    <property type="term" value="C:cell outer membrane"/>
    <property type="evidence" value="ECO:0007669"/>
    <property type="project" value="UniProtKB-SubCell"/>
</dbReference>
<protein>
    <recommendedName>
        <fullName evidence="3">Type 3 secretion system secretin</fullName>
        <shortName evidence="3">T3SS secretin</shortName>
    </recommendedName>
</protein>
<dbReference type="InterPro" id="IPR050810">
    <property type="entry name" value="Bact_Secretion_Sys_Channel"/>
</dbReference>
<dbReference type="PRINTS" id="PR01337">
    <property type="entry name" value="TYPE3OMGPROT"/>
</dbReference>
<dbReference type="Gene3D" id="3.55.50.30">
    <property type="match status" value="1"/>
</dbReference>
<keyword evidence="3" id="KW-0653">Protein transport</keyword>
<evidence type="ECO:0000256" key="2">
    <source>
        <dbReference type="ARBA" id="ARBA00022729"/>
    </source>
</evidence>
<keyword evidence="2 3" id="KW-0732">Signal</keyword>
<dbReference type="EMBL" id="SNXC01000011">
    <property type="protein sequence ID" value="TDO98237.1"/>
    <property type="molecule type" value="Genomic_DNA"/>
</dbReference>
<keyword evidence="3 4" id="KW-0813">Transport</keyword>
<evidence type="ECO:0000256" key="4">
    <source>
        <dbReference type="RuleBase" id="RU004004"/>
    </source>
</evidence>
<dbReference type="PANTHER" id="PTHR30332">
    <property type="entry name" value="PROBABLE GENERAL SECRETION PATHWAY PROTEIN D"/>
    <property type="match status" value="1"/>
</dbReference>
<dbReference type="GO" id="GO:0030257">
    <property type="term" value="C:type III protein secretion system complex"/>
    <property type="evidence" value="ECO:0007669"/>
    <property type="project" value="UniProtKB-UniRule"/>
</dbReference>
<dbReference type="GO" id="GO:0015627">
    <property type="term" value="C:type II protein secretion system complex"/>
    <property type="evidence" value="ECO:0007669"/>
    <property type="project" value="TreeGrafter"/>
</dbReference>
<gene>
    <name evidence="3" type="primary">sctC</name>
    <name evidence="7" type="ORF">DFP79_1878</name>
</gene>
<evidence type="ECO:0000313" key="7">
    <source>
        <dbReference type="EMBL" id="TDO98237.1"/>
    </source>
</evidence>
<evidence type="ECO:0000313" key="8">
    <source>
        <dbReference type="Proteomes" id="UP000294656"/>
    </source>
</evidence>
<dbReference type="OrthoDB" id="9775455at2"/>
<feature type="domain" description="NolW-like" evidence="6">
    <location>
        <begin position="196"/>
        <end position="327"/>
    </location>
</feature>
<accession>A0A4R6M9P9</accession>
<dbReference type="GO" id="GO:0030254">
    <property type="term" value="P:protein secretion by the type III secretion system"/>
    <property type="evidence" value="ECO:0007669"/>
    <property type="project" value="UniProtKB-UniRule"/>
</dbReference>
<dbReference type="Gene3D" id="3.30.1370.120">
    <property type="match status" value="2"/>
</dbReference>
<comment type="subunit">
    <text evidence="3">The core secretion machinery of the T3SS is composed of approximately 20 different proteins, including cytoplasmic components, a base, an export apparatus and a needle. This subunit is part of the base, which anchors the injectisome in the bacterial cell envelope. Forms a stable homooligomeric complex.</text>
</comment>
<dbReference type="InterPro" id="IPR004846">
    <property type="entry name" value="T2SS/T3SS_dom"/>
</dbReference>
<sequence length="713" mass="79131">MMLLRHLCLICQFFYSSRRLLNAFKLGGAACVTIFALTSNSIAAVPPTWKQTAFAYEANQTSLRATLSSFCNTFGVSLSISRHLSGTVDGKLKANSAQDFLNRLAIEHKFLWFVYNGTLYVSPLKDQKSELLDVSEDAVSDLKDALTQIGLLDKRFGWGELPDEGTVIVSGPKRYVEFVKSLSRKKKKGDEKKEVMVFPLKYALADDRSISYRNKSIEIAGVASMLSNLLGSGGKKAPLALDTMDFKTTAQSMEAFDAMRENAMSRIQNRIADRNATPSEINAKLSDNNKTNSIISADTRNNAVLIRDDYEKKAMYTDLIAQLDQPRHVIEIDAIILDIDREKLSELGFNWQGGSGNTEANINTSGASPFLKSGSSATVTIQDFNHFFAQIRALETDGDASLVANPSILTIENQPAIIDFNNTAFIKSTGERVANVSEITAGTSLQVLPRLIDSQAERVIQLFLDIEDGDIESNSGSETPSVSKGSISTQAVIKTERSLVIGGFKVEQKTQRESKVPLLGDIPYIGKLFSYSSKVHSKRERLFIITPRLVGNESNPLQYVSNENQEALGEALESQKDKHARDFVKITRAEVGRAFEDLINLYIPNGFSLQTSAPYGIEYYCKPNNNFKINTKKLQWYNSKDYSILVGKIRNESPNPARFDESSCAHRDTIAVSVRPNTQLGPWESVEVLLAVRRPNKNKKQRSSLIPNNHVLN</sequence>
<keyword evidence="8" id="KW-1185">Reference proteome</keyword>
<dbReference type="InterPro" id="IPR003522">
    <property type="entry name" value="T3SS_OM_pore_YscC"/>
</dbReference>
<comment type="function">
    <text evidence="3">Component of the type III secretion system (T3SS), also called injectisome, which is used to inject bacterial effector proteins into eukaryotic host cells. Forms a ring-shaped multimeric structure with an apparent central pore in the outer membrane.</text>
</comment>
<keyword evidence="3" id="KW-0811">Translocation</keyword>
<dbReference type="NCBIfam" id="TIGR02516">
    <property type="entry name" value="type_III_yscC"/>
    <property type="match status" value="1"/>
</dbReference>